<feature type="non-terminal residue" evidence="1">
    <location>
        <position position="334"/>
    </location>
</feature>
<sequence length="334" mass="35381">FNTWAIDFSSGTGTMEDPFVISTADELNNMRNNLAAHYKLETDIDLSTWIETNSPETGWQPIGTSATPFTGNFDGNGHAIENIWISMDSENVGFFGAVGGNVTIKRLAIIIADGKRITGTSNVGILTGLSTAVEGNKQTQIEEVYVAGNVESKGNLVGAIVGRNNNQNISIVNCYVKGNVFATADGVGGIMGSSYGACTTLIDKCYVLNNIQVDGGGSTGGILGTVSAPDASIEQMNATISNCVAINKTITVRDATPSRIFAWAKQDKITLSNNLAFSGCIINDAPFSSTDANGKNGQDKDAEELAIQSTYDGWDFESVWTLGNEAYQLPVLKT</sequence>
<feature type="non-terminal residue" evidence="1">
    <location>
        <position position="1"/>
    </location>
</feature>
<proteinExistence type="predicted"/>
<organism evidence="1">
    <name type="scientific">Bacteroides salyersiae</name>
    <dbReference type="NCBI Taxonomy" id="291644"/>
    <lineage>
        <taxon>Bacteria</taxon>
        <taxon>Pseudomonadati</taxon>
        <taxon>Bacteroidota</taxon>
        <taxon>Bacteroidia</taxon>
        <taxon>Bacteroidales</taxon>
        <taxon>Bacteroidaceae</taxon>
        <taxon>Bacteroides</taxon>
    </lineage>
</organism>
<comment type="caution">
    <text evidence="1">The sequence shown here is derived from an EMBL/GenBank/DDBJ whole genome shotgun (WGS) entry which is preliminary data.</text>
</comment>
<protein>
    <submittedName>
        <fullName evidence="1">Por secretion system protein</fullName>
    </submittedName>
</protein>
<reference evidence="1" key="1">
    <citation type="journal article" date="2019" name="Nat. Med.">
        <title>A library of human gut bacterial isolates paired with longitudinal multiomics data enables mechanistic microbiome research.</title>
        <authorList>
            <person name="Poyet M."/>
            <person name="Groussin M."/>
            <person name="Gibbons S.M."/>
            <person name="Avila-Pacheco J."/>
            <person name="Jiang X."/>
            <person name="Kearney S.M."/>
            <person name="Perrotta A.R."/>
            <person name="Berdy B."/>
            <person name="Zhao S."/>
            <person name="Lieberman T.D."/>
            <person name="Swanson P.K."/>
            <person name="Smith M."/>
            <person name="Roesemann S."/>
            <person name="Alexander J.E."/>
            <person name="Rich S.A."/>
            <person name="Livny J."/>
            <person name="Vlamakis H."/>
            <person name="Clish C."/>
            <person name="Bullock K."/>
            <person name="Deik A."/>
            <person name="Scott J."/>
            <person name="Pierce K.A."/>
            <person name="Xavier R.J."/>
            <person name="Alm E.J."/>
        </authorList>
    </citation>
    <scope>NUCLEOTIDE SEQUENCE</scope>
    <source>
        <strain evidence="1">BIOML-A21</strain>
    </source>
</reference>
<evidence type="ECO:0000313" key="1">
    <source>
        <dbReference type="EMBL" id="KAA3700617.1"/>
    </source>
</evidence>
<gene>
    <name evidence="1" type="ORF">F3F94_21890</name>
</gene>
<dbReference type="Gene3D" id="2.160.20.110">
    <property type="match status" value="1"/>
</dbReference>
<dbReference type="EMBL" id="VWMU01000571">
    <property type="protein sequence ID" value="KAA3700617.1"/>
    <property type="molecule type" value="Genomic_DNA"/>
</dbReference>
<name>A0A641M9J1_9BACE</name>
<dbReference type="AlphaFoldDB" id="A0A641M9J1"/>
<accession>A0A641M9J1</accession>